<evidence type="ECO:0000313" key="3">
    <source>
        <dbReference type="Proteomes" id="UP001165121"/>
    </source>
</evidence>
<dbReference type="PANTHER" id="PTHR15678:SF6">
    <property type="entry name" value="BRIDGE-LIKE LIPID TRANSFER PROTEIN FAMILY MEMBER 2"/>
    <property type="match status" value="1"/>
</dbReference>
<evidence type="ECO:0000256" key="1">
    <source>
        <dbReference type="SAM" id="MobiDB-lite"/>
    </source>
</evidence>
<feature type="region of interest" description="Disordered" evidence="1">
    <location>
        <begin position="2457"/>
        <end position="2516"/>
    </location>
</feature>
<gene>
    <name evidence="2" type="ORF">Pfra01_000239600</name>
</gene>
<name>A0A9W6TVL0_9STRA</name>
<dbReference type="Proteomes" id="UP001165121">
    <property type="component" value="Unassembled WGS sequence"/>
</dbReference>
<protein>
    <submittedName>
        <fullName evidence="2">Unnamed protein product</fullName>
    </submittedName>
</protein>
<feature type="compositionally biased region" description="Low complexity" evidence="1">
    <location>
        <begin position="2466"/>
        <end position="2478"/>
    </location>
</feature>
<accession>A0A9W6TVL0</accession>
<dbReference type="InterPro" id="IPR045167">
    <property type="entry name" value="Hobbit"/>
</dbReference>
<keyword evidence="3" id="KW-1185">Reference proteome</keyword>
<evidence type="ECO:0000313" key="2">
    <source>
        <dbReference type="EMBL" id="GMF20352.1"/>
    </source>
</evidence>
<feature type="region of interest" description="Disordered" evidence="1">
    <location>
        <begin position="2199"/>
        <end position="2231"/>
    </location>
</feature>
<dbReference type="EMBL" id="BSXT01000194">
    <property type="protein sequence ID" value="GMF20352.1"/>
    <property type="molecule type" value="Genomic_DNA"/>
</dbReference>
<reference evidence="2" key="1">
    <citation type="submission" date="2023-04" db="EMBL/GenBank/DDBJ databases">
        <title>Phytophthora fragariaefolia NBRC 109709.</title>
        <authorList>
            <person name="Ichikawa N."/>
            <person name="Sato H."/>
            <person name="Tonouchi N."/>
        </authorList>
    </citation>
    <scope>NUCLEOTIDE SEQUENCE</scope>
    <source>
        <strain evidence="2">NBRC 109709</strain>
    </source>
</reference>
<dbReference type="PANTHER" id="PTHR15678">
    <property type="entry name" value="ANTIGEN MLAA-22-RELATED"/>
    <property type="match status" value="1"/>
</dbReference>
<proteinExistence type="predicted"/>
<feature type="compositionally biased region" description="Basic residues" evidence="1">
    <location>
        <begin position="2483"/>
        <end position="2500"/>
    </location>
</feature>
<organism evidence="2 3">
    <name type="scientific">Phytophthora fragariaefolia</name>
    <dbReference type="NCBI Taxonomy" id="1490495"/>
    <lineage>
        <taxon>Eukaryota</taxon>
        <taxon>Sar</taxon>
        <taxon>Stramenopiles</taxon>
        <taxon>Oomycota</taxon>
        <taxon>Peronosporomycetes</taxon>
        <taxon>Peronosporales</taxon>
        <taxon>Peronosporaceae</taxon>
        <taxon>Phytophthora</taxon>
    </lineage>
</organism>
<dbReference type="Pfam" id="PF10344">
    <property type="entry name" value="Hobbit"/>
    <property type="match status" value="2"/>
</dbReference>
<dbReference type="OrthoDB" id="1562405at2759"/>
<sequence>MKDNELSFTAKLSQSQPMEVIVHQFSASAVLGTTKINVRVPISYDHEALRAPIPSDYAVVCELIKVNLDFEHMIRSVMRAKLKQQHTGNPVARTSEYGNDFSGVFGAKTILRLVEISPNNVRFQIKKIDVTILDKFVDRGTELTCRLGLSGLSVVLSDELNQELGTTGVVNYPVVTRRAELMLGPLVVSLGEGEDNSNTTARATTLKLDGLKAHVECTLSVEDSSHDSSDEIADIGPEQPVLRLRSTITGENRALQVTLSKKIEPWVASCCLIYDEEIGELLEHDSLVSTAGSSWVNKEIGEWPILDYCEMDVDAQFKLMKTEITLISLDRTCEVLPKGVPSINLTIGEVTIYGHPFVGEENIGVRAKADIQCSRLKASYFTNDNSIKLPFLSIDFARVFISPVVTMMQSEAPAEVEMEAEWIEVKWAPEVLHAIGGLLELGIFTLAPILHETRHPKNEIGDASPDPREWKSMSSLKVPVMHKIVDVTQDTVSPGEVVVFRCAAKRICVTFPYIYNGQRHVECVTVDTFAMSTEGTTERLRISILDAMVFSKKHTSSEESLFPAKPFHKARYRRQSFTSCTLCRRAVRLKETSLTENGMVPEHNVAYFVADCFSIEENKIVGSSKTVVDLFVNGARMEWDISTQLRVMELIRRITYSSWEMIYRARSTYAIHCTQPDSIYNRLHGLNPPVDDVHECLRYERLFGDLISASGDKLHRLHATALSVHAKLCDEVDVQISIGVFAGDDLPEMWIFDDVNLHVNGFEMISAGSVRVRHTINKQSGYVYGEFEDMLRKRLLACKRPTTVLDQNLTDGILIDISSLRLRTSRDFPLQSNVDAIQASFDPYKQELVAAKTSFWRPQNEIFYQFFLRTPVTTHQMEVWLRLENVVCECLGDPLEGWLERMYPVWIEELAEQELRAHLLDDHVATLKLTNPELLYDESYQEMKTLLTEKNARMYIQRVKSLFKESQGVDNGYLISASLGELNVDIAFDQDITKSWGCIQELDEATGVLRKSFKTTGRSWDLFVPSCLLFIGAQLKAVVHDLTVQMRRFPTPLLSCGSLSVGGHIFLTAFGTNCDETFDILPFDVMAAMRCFVDVVVDVSTPVLHFSPGYLYALNELADLALGILPLAILKIDQRYDTSAADIVRRLIHGQIKISVKDAGVRLFCGATSFESGDFLEIMVHQVRAAYTNGSIDIDVTRVSAKVEPGSLSHIAELSHLKLQLWVKWGCCVDPAVHYSYPIEFTGIENTSAAGERFTLQLLNCATSSESYSMTPFQRFQARELSMYISGKICPVDPENGDAKSPDGWSKRDMAARTAIVLYSKNVEWLIGFGRIYQKVPLYPLPRRRSHSIKPILPPLGISSIIKGVTIEEFDLIGLDLALYASEKHPVGIRAFLDDKISCSGAFLKSSHELFANANGKSSPMNDAGTAVRRLSFAFNQSIWVVHDVNVDARDIQVRICTPESGSRGESLVSVKNVSLVVGGGAERAPTHDNGYMKLHSPPPMKRIINAQPRAFSDSIGEASERTKQSILDFFDIPHENPFSYRESDSDAEGDFDVCNAPIDGCVDAGQDDVIDEFRQRGFLLGLLSNEVRVTVTMTALASLVDIVDTWVQVIVACLPDPSDTAEAMTLLEQKDYPSDSDIVVEESDPSPKKFTSLAQDPKFSGICLQAGAEAPVSRTDSQRFEPTPYSNADTVRPTRRKSSKVLSPLEPLRSTKDITSQETSSKIVHAFIMVKFEDCQISIQDHFHKGSVLLALNAGTLQHASSTDTSHERINLNVDGLQLFSALLDVDVKSHAIWLKTLADGSYSPSSYGLLRQIIAPIPAQVTIWIDREKAFVKNRVKLDIPSIEVQVNPVSKSVLEKLATTATELINAKLADKKESEHSHLLHGYLRDTQHQGRSLHQLVALKKQLKWKIAALQWRQLCGWDYRMNERAMVAVTAAENARNLSFHIETSPLFRRRKMSSASMSSATTGVSMVGSTATNRYEDDQFTDELHKMTQHYQSICEMTRFVASEISKQLKPSPLPNVDLEFALDCASLKLSGDNVDILRAQMGALCFKMQLFEDHSGNFALTLQDLSISNLSPGTPYPDLLLPVYSRTWEGDDMFLRVDADVAKPVGGITVVQHFEVNVHPIQVCITQEVIMQLVGFFSPSDTTSVAKEEQRAEVRSQFLQARTASTSSSDGRVGSAIIKAVKVAGKAAAHPLTLGRTHRGDSDEDTISPGRKTKGGSLHNIPEDPSQWLAKLANLSESDELPLFGSTDESDLHQSESAEREISAMKVRAKNILFKRIRLGAIEVVLTYKNKKSALGNSNIPHLHLPHAAQPQALEDMRGFEVKTHALVYCDKTCSPLDLVMRMRRDILLNVLSQVGRNFTNIGNFLRDQFDPSRWAAFDGLAPLKSLSTTVSSLTAIGPSHIGAVLPSAAQPEDCPDAKAKHIEDTSLPSASLRSTELLHEWQAPSSPDLFTDHYDADSSTPTTPTSTDAVHPKQQVKAKRSLAKLFSRKKSSGSLPSPSPVQQKSNE</sequence>
<feature type="region of interest" description="Disordered" evidence="1">
    <location>
        <begin position="1674"/>
        <end position="1703"/>
    </location>
</feature>
<comment type="caution">
    <text evidence="2">The sequence shown here is derived from an EMBL/GenBank/DDBJ whole genome shotgun (WGS) entry which is preliminary data.</text>
</comment>